<dbReference type="InterPro" id="IPR013783">
    <property type="entry name" value="Ig-like_fold"/>
</dbReference>
<feature type="non-terminal residue" evidence="3">
    <location>
        <position position="1"/>
    </location>
</feature>
<organism evidence="3">
    <name type="scientific">marine sediment metagenome</name>
    <dbReference type="NCBI Taxonomy" id="412755"/>
    <lineage>
        <taxon>unclassified sequences</taxon>
        <taxon>metagenomes</taxon>
        <taxon>ecological metagenomes</taxon>
    </lineage>
</organism>
<feature type="compositionally biased region" description="Polar residues" evidence="1">
    <location>
        <begin position="119"/>
        <end position="130"/>
    </location>
</feature>
<feature type="region of interest" description="Disordered" evidence="1">
    <location>
        <begin position="107"/>
        <end position="130"/>
    </location>
</feature>
<proteinExistence type="predicted"/>
<evidence type="ECO:0000259" key="2">
    <source>
        <dbReference type="Pfam" id="PF19077"/>
    </source>
</evidence>
<evidence type="ECO:0000256" key="1">
    <source>
        <dbReference type="SAM" id="MobiDB-lite"/>
    </source>
</evidence>
<comment type="caution">
    <text evidence="3">The sequence shown here is derived from an EMBL/GenBank/DDBJ whole genome shotgun (WGS) entry which is preliminary data.</text>
</comment>
<dbReference type="AlphaFoldDB" id="X0ZL66"/>
<dbReference type="Pfam" id="PF19077">
    <property type="entry name" value="Big_13"/>
    <property type="match status" value="1"/>
</dbReference>
<feature type="non-terminal residue" evidence="3">
    <location>
        <position position="234"/>
    </location>
</feature>
<gene>
    <name evidence="3" type="ORF">S01H1_77125</name>
</gene>
<dbReference type="Gene3D" id="2.60.40.10">
    <property type="entry name" value="Immunoglobulins"/>
    <property type="match status" value="1"/>
</dbReference>
<feature type="domain" description="Bacterial Ig-like" evidence="2">
    <location>
        <begin position="114"/>
        <end position="204"/>
    </location>
</feature>
<reference evidence="3" key="1">
    <citation type="journal article" date="2014" name="Front. Microbiol.">
        <title>High frequency of phylogenetically diverse reductive dehalogenase-homologous genes in deep subseafloor sedimentary metagenomes.</title>
        <authorList>
            <person name="Kawai M."/>
            <person name="Futagami T."/>
            <person name="Toyoda A."/>
            <person name="Takaki Y."/>
            <person name="Nishi S."/>
            <person name="Hori S."/>
            <person name="Arai W."/>
            <person name="Tsubouchi T."/>
            <person name="Morono Y."/>
            <person name="Uchiyama I."/>
            <person name="Ito T."/>
            <person name="Fujiyama A."/>
            <person name="Inagaki F."/>
            <person name="Takami H."/>
        </authorList>
    </citation>
    <scope>NUCLEOTIDE SEQUENCE</scope>
    <source>
        <strain evidence="3">Expedition CK06-06</strain>
    </source>
</reference>
<accession>X0ZL66</accession>
<dbReference type="EMBL" id="BARS01051817">
    <property type="protein sequence ID" value="GAG48991.1"/>
    <property type="molecule type" value="Genomic_DNA"/>
</dbReference>
<name>X0ZL66_9ZZZZ</name>
<evidence type="ECO:0000313" key="3">
    <source>
        <dbReference type="EMBL" id="GAG48991.1"/>
    </source>
</evidence>
<protein>
    <recommendedName>
        <fullName evidence="2">Bacterial Ig-like domain-containing protein</fullName>
    </recommendedName>
</protein>
<dbReference type="InterPro" id="IPR044016">
    <property type="entry name" value="Big_13"/>
</dbReference>
<sequence>PTINAFLANDTGPGGVPNQDGITSDPTIAATVTVVPALNTLTAWIGDEPSSISIRGLVQANGSLVLTPTVLQQLNGGPLVDGQYIVHFKGVDELAHESTATVSMRLDRTTTAPERPDLPTSSDTGFDNSDNLTRIAGPPISVAAEPGSTVTLLIDDQPILTQVANPTAMFTLPALASGTYQITARSIDSAGNPGGLSPPLALTIRREVPVVTMIIAPFQDDLTPVIDVSVTDAA</sequence>